<dbReference type="AlphaFoldDB" id="A0A4S8MP57"/>
<dbReference type="Proteomes" id="UP000297245">
    <property type="component" value="Unassembled WGS sequence"/>
</dbReference>
<feature type="region of interest" description="Disordered" evidence="2">
    <location>
        <begin position="629"/>
        <end position="702"/>
    </location>
</feature>
<dbReference type="Pfam" id="PF20414">
    <property type="entry name" value="DUF6698"/>
    <property type="match status" value="2"/>
</dbReference>
<feature type="region of interest" description="Disordered" evidence="2">
    <location>
        <begin position="721"/>
        <end position="791"/>
    </location>
</feature>
<feature type="compositionally biased region" description="Basic and acidic residues" evidence="2">
    <location>
        <begin position="629"/>
        <end position="681"/>
    </location>
</feature>
<dbReference type="OrthoDB" id="3220614at2759"/>
<feature type="compositionally biased region" description="Polar residues" evidence="2">
    <location>
        <begin position="38"/>
        <end position="48"/>
    </location>
</feature>
<proteinExistence type="predicted"/>
<keyword evidence="4" id="KW-1185">Reference proteome</keyword>
<organism evidence="3 4">
    <name type="scientific">Dendrothele bispora (strain CBS 962.96)</name>
    <dbReference type="NCBI Taxonomy" id="1314807"/>
    <lineage>
        <taxon>Eukaryota</taxon>
        <taxon>Fungi</taxon>
        <taxon>Dikarya</taxon>
        <taxon>Basidiomycota</taxon>
        <taxon>Agaricomycotina</taxon>
        <taxon>Agaricomycetes</taxon>
        <taxon>Agaricomycetidae</taxon>
        <taxon>Agaricales</taxon>
        <taxon>Agaricales incertae sedis</taxon>
        <taxon>Dendrothele</taxon>
    </lineage>
</organism>
<dbReference type="EMBL" id="ML179054">
    <property type="protein sequence ID" value="THV04622.1"/>
    <property type="molecule type" value="Genomic_DNA"/>
</dbReference>
<feature type="coiled-coil region" evidence="1">
    <location>
        <begin position="283"/>
        <end position="310"/>
    </location>
</feature>
<feature type="region of interest" description="Disordered" evidence="2">
    <location>
        <begin position="183"/>
        <end position="210"/>
    </location>
</feature>
<gene>
    <name evidence="3" type="ORF">K435DRAFT_790839</name>
</gene>
<feature type="compositionally biased region" description="Acidic residues" evidence="2">
    <location>
        <begin position="687"/>
        <end position="702"/>
    </location>
</feature>
<evidence type="ECO:0000313" key="3">
    <source>
        <dbReference type="EMBL" id="THV04622.1"/>
    </source>
</evidence>
<feature type="compositionally biased region" description="Polar residues" evidence="2">
    <location>
        <begin position="723"/>
        <end position="732"/>
    </location>
</feature>
<feature type="compositionally biased region" description="Acidic residues" evidence="2">
    <location>
        <begin position="417"/>
        <end position="446"/>
    </location>
</feature>
<accession>A0A4S8MP57</accession>
<protein>
    <submittedName>
        <fullName evidence="3">Uncharacterized protein</fullName>
    </submittedName>
</protein>
<sequence length="791" mass="89511">MMKNTTIAALRKLGLKDKKRQKDIQEPGHVENPDSVAAGTSLSHSNPQIPEGQMRTSPGPLFFTNSQNNDFTKANITNVAGNWQTINYYGTPVSDVKKITADHYLRAFNKIQLRRCQFRPSHASSRVQMNHVIASLFPFNHHRLHAPRNHSRSFCGQLCPRWCPCSCRSFSWPWSLISAHVPTPPTSDGPVTETRKQNRVPHQEELEEYAQDPSRTIGKRMRAYSSIANALSKHKLSDRESNDNKILDHLYQLGRWIQRGIDLEPDVHVIVKVGIALSESFCEMEGTEDFVALEEELEDYNEEQQQVLVRLFEEMIEYEPDFEELLVVIIEEHDLKTFNNLLDELCNRQHDARREDLNKLKSLASTFIPVNPHVDPLIPPLTSSRGKSDRGINHPIIAALFCPANGSEKGLIMSTDPLEDDGWEYEDENEGEDGEEDEEDEQDDSIPDDVSVIEYIQGGGVQLTAEGMDCFLYDLRKFHPGKSHSSILQGFLQGHILPRVYRAIFLGKTSMMEDHDRKTRASVSKLHGMTRVTPKTIAYAITLARFTMSMSESWNLVDETYDLRTLYDSIVDLLTTPDSLFVENILAWFNRKVFGKKKLVAKRIVTKDVVHGGNPFKALATAEAARSQRRLEKMEERGEREEVERRAAEAAAREKAMEAMRAEREKRSKVEHRQLRDDRAIEGGGDDKDEGEVEVDEEKEELGDDLCDAGELRVGSDDEHAQFQVQVPQMRQVSRGSVSSRSIRKTPVQSQIQEGEEIGPIQETGRIKTRSGGALRQGVGRGGGTKKCKTG</sequence>
<evidence type="ECO:0000256" key="1">
    <source>
        <dbReference type="SAM" id="Coils"/>
    </source>
</evidence>
<dbReference type="InterPro" id="IPR046521">
    <property type="entry name" value="DUF6698"/>
</dbReference>
<feature type="region of interest" description="Disordered" evidence="2">
    <location>
        <begin position="413"/>
        <end position="446"/>
    </location>
</feature>
<reference evidence="3 4" key="1">
    <citation type="journal article" date="2019" name="Nat. Ecol. Evol.">
        <title>Megaphylogeny resolves global patterns of mushroom evolution.</title>
        <authorList>
            <person name="Varga T."/>
            <person name="Krizsan K."/>
            <person name="Foldi C."/>
            <person name="Dima B."/>
            <person name="Sanchez-Garcia M."/>
            <person name="Sanchez-Ramirez S."/>
            <person name="Szollosi G.J."/>
            <person name="Szarkandi J.G."/>
            <person name="Papp V."/>
            <person name="Albert L."/>
            <person name="Andreopoulos W."/>
            <person name="Angelini C."/>
            <person name="Antonin V."/>
            <person name="Barry K.W."/>
            <person name="Bougher N.L."/>
            <person name="Buchanan P."/>
            <person name="Buyck B."/>
            <person name="Bense V."/>
            <person name="Catcheside P."/>
            <person name="Chovatia M."/>
            <person name="Cooper J."/>
            <person name="Damon W."/>
            <person name="Desjardin D."/>
            <person name="Finy P."/>
            <person name="Geml J."/>
            <person name="Haridas S."/>
            <person name="Hughes K."/>
            <person name="Justo A."/>
            <person name="Karasinski D."/>
            <person name="Kautmanova I."/>
            <person name="Kiss B."/>
            <person name="Kocsube S."/>
            <person name="Kotiranta H."/>
            <person name="LaButti K.M."/>
            <person name="Lechner B.E."/>
            <person name="Liimatainen K."/>
            <person name="Lipzen A."/>
            <person name="Lukacs Z."/>
            <person name="Mihaltcheva S."/>
            <person name="Morgado L.N."/>
            <person name="Niskanen T."/>
            <person name="Noordeloos M.E."/>
            <person name="Ohm R.A."/>
            <person name="Ortiz-Santana B."/>
            <person name="Ovrebo C."/>
            <person name="Racz N."/>
            <person name="Riley R."/>
            <person name="Savchenko A."/>
            <person name="Shiryaev A."/>
            <person name="Soop K."/>
            <person name="Spirin V."/>
            <person name="Szebenyi C."/>
            <person name="Tomsovsky M."/>
            <person name="Tulloss R.E."/>
            <person name="Uehling J."/>
            <person name="Grigoriev I.V."/>
            <person name="Vagvolgyi C."/>
            <person name="Papp T."/>
            <person name="Martin F.M."/>
            <person name="Miettinen O."/>
            <person name="Hibbett D.S."/>
            <person name="Nagy L.G."/>
        </authorList>
    </citation>
    <scope>NUCLEOTIDE SEQUENCE [LARGE SCALE GENOMIC DNA]</scope>
    <source>
        <strain evidence="3 4">CBS 962.96</strain>
    </source>
</reference>
<feature type="compositionally biased region" description="Basic and acidic residues" evidence="2">
    <location>
        <begin position="14"/>
        <end position="32"/>
    </location>
</feature>
<name>A0A4S8MP57_DENBC</name>
<feature type="compositionally biased region" description="Basic and acidic residues" evidence="2">
    <location>
        <begin position="193"/>
        <end position="204"/>
    </location>
</feature>
<evidence type="ECO:0000313" key="4">
    <source>
        <dbReference type="Proteomes" id="UP000297245"/>
    </source>
</evidence>
<evidence type="ECO:0000256" key="2">
    <source>
        <dbReference type="SAM" id="MobiDB-lite"/>
    </source>
</evidence>
<keyword evidence="1" id="KW-0175">Coiled coil</keyword>
<feature type="region of interest" description="Disordered" evidence="2">
    <location>
        <begin position="13"/>
        <end position="57"/>
    </location>
</feature>